<dbReference type="PANTHER" id="PTHR10488">
    <property type="entry name" value="GLYCINE AMIDINOTRANSFERASE, MITOCHONDRIAL"/>
    <property type="match status" value="1"/>
</dbReference>
<dbReference type="InterPro" id="IPR033195">
    <property type="entry name" value="AmidinoTrfase"/>
</dbReference>
<evidence type="ECO:0000256" key="3">
    <source>
        <dbReference type="PIRSR" id="PIRSR633195-1"/>
    </source>
</evidence>
<evidence type="ECO:0000313" key="6">
    <source>
        <dbReference type="Proteomes" id="UP000285596"/>
    </source>
</evidence>
<dbReference type="GeneID" id="87631497"/>
<keyword evidence="2 5" id="KW-0808">Transferase</keyword>
<evidence type="ECO:0000256" key="1">
    <source>
        <dbReference type="ARBA" id="ARBA00006943"/>
    </source>
</evidence>
<dbReference type="AlphaFoldDB" id="A0A423V191"/>
<sequence length="380" mass="44100">MPNNFPPIVNSWNEWDTLREMVVGSADNACFEPAEPGSRPAIRNAPDQPFPTGPKSKEAIDLANEELAGLARLLESQGVTVRRPETHDFSAPVTTPDFEVENQYCAVCPRDVMITMGNEIIEATMSRRARYFEYQPYRKLVYEYWNADPRVGWTTAPKPSMKDGMYREDFWEWPLEKRHAKMHSFEFCINQDEVVFDAADMSRLGRDILVQESMTTNRAGIHWLKRHLEPRGFRVHPVHFPLDFFPSHIDCTFVPLRPGLILTNPERPLREGEEKMFLDNDWQLVDVPQPVLTNDEMPMYCQSSKWLSMNVLSISPTKVICEEQEKPLQDLLSSHGFEVFPIPFRNVFEYGGSLHCATWDIHRDGDRQDYFPSLRYEPLI</sequence>
<evidence type="ECO:0000313" key="5">
    <source>
        <dbReference type="EMBL" id="ROV68317.1"/>
    </source>
</evidence>
<dbReference type="RefSeq" id="WP_031126054.1">
    <property type="nucleotide sequence ID" value="NZ_QWFA01000050.1"/>
</dbReference>
<gene>
    <name evidence="5" type="ORF">D3105_11845</name>
</gene>
<evidence type="ECO:0000256" key="4">
    <source>
        <dbReference type="SAM" id="MobiDB-lite"/>
    </source>
</evidence>
<feature type="active site" evidence="3">
    <location>
        <position position="197"/>
    </location>
</feature>
<feature type="region of interest" description="Disordered" evidence="4">
    <location>
        <begin position="33"/>
        <end position="54"/>
    </location>
</feature>
<comment type="caution">
    <text evidence="5">The sequence shown here is derived from an EMBL/GenBank/DDBJ whole genome shotgun (WGS) entry which is preliminary data.</text>
</comment>
<comment type="similarity">
    <text evidence="1">Belongs to the amidinotransferase family.</text>
</comment>
<dbReference type="Gene3D" id="3.75.10.10">
    <property type="entry name" value="L-arginine/glycine Amidinotransferase, Chain A"/>
    <property type="match status" value="1"/>
</dbReference>
<feature type="active site" description="Amidino-cysteine intermediate" evidence="3">
    <location>
        <position position="356"/>
    </location>
</feature>
<dbReference type="Proteomes" id="UP000285596">
    <property type="component" value="Unassembled WGS sequence"/>
</dbReference>
<dbReference type="SUPFAM" id="SSF55909">
    <property type="entry name" value="Pentein"/>
    <property type="match status" value="1"/>
</dbReference>
<dbReference type="EMBL" id="QWFA01000050">
    <property type="protein sequence ID" value="ROV68317.1"/>
    <property type="molecule type" value="Genomic_DNA"/>
</dbReference>
<proteinExistence type="inferred from homology"/>
<protein>
    <submittedName>
        <fullName evidence="5">Glycine amidinotransferase</fullName>
    </submittedName>
</protein>
<dbReference type="GO" id="GO:0006601">
    <property type="term" value="P:creatine biosynthetic process"/>
    <property type="evidence" value="ECO:0007669"/>
    <property type="project" value="TreeGrafter"/>
</dbReference>
<feature type="active site" evidence="3">
    <location>
        <position position="248"/>
    </location>
</feature>
<name>A0A423V191_STRGL</name>
<organism evidence="5 6">
    <name type="scientific">Streptomyces globisporus</name>
    <dbReference type="NCBI Taxonomy" id="1908"/>
    <lineage>
        <taxon>Bacteria</taxon>
        <taxon>Bacillati</taxon>
        <taxon>Actinomycetota</taxon>
        <taxon>Actinomycetes</taxon>
        <taxon>Kitasatosporales</taxon>
        <taxon>Streptomycetaceae</taxon>
        <taxon>Streptomyces</taxon>
    </lineage>
</organism>
<dbReference type="GO" id="GO:0015068">
    <property type="term" value="F:glycine amidinotransferase activity"/>
    <property type="evidence" value="ECO:0007669"/>
    <property type="project" value="TreeGrafter"/>
</dbReference>
<dbReference type="PANTHER" id="PTHR10488:SF1">
    <property type="entry name" value="GLYCINE AMIDINOTRANSFERASE, MITOCHONDRIAL"/>
    <property type="match status" value="1"/>
</dbReference>
<accession>A0A423V191</accession>
<evidence type="ECO:0000256" key="2">
    <source>
        <dbReference type="ARBA" id="ARBA00022679"/>
    </source>
</evidence>
<reference evidence="5 6" key="1">
    <citation type="submission" date="2018-08" db="EMBL/GenBank/DDBJ databases">
        <title>Streptomyces globisporus 1912-4Crt, whole genome shotgun sequence.</title>
        <authorList>
            <person name="Matselyukh B."/>
        </authorList>
    </citation>
    <scope>NUCLEOTIDE SEQUENCE [LARGE SCALE GENOMIC DNA]</scope>
    <source>
        <strain evidence="5 6">1912-4Crt</strain>
    </source>
</reference>